<feature type="region of interest" description="Disordered" evidence="1">
    <location>
        <begin position="37"/>
        <end position="103"/>
    </location>
</feature>
<dbReference type="Proteomes" id="UP000054771">
    <property type="component" value="Unassembled WGS sequence"/>
</dbReference>
<reference evidence="4" key="1">
    <citation type="journal article" date="2016" name="Genome Announc.">
        <title>Draft genome sequences of fungus Aspergillus calidoustus.</title>
        <authorList>
            <person name="Horn F."/>
            <person name="Linde J."/>
            <person name="Mattern D.J."/>
            <person name="Walther G."/>
            <person name="Guthke R."/>
            <person name="Scherlach K."/>
            <person name="Martin K."/>
            <person name="Brakhage A.A."/>
            <person name="Petzke L."/>
            <person name="Valiante V."/>
        </authorList>
    </citation>
    <scope>NUCLEOTIDE SEQUENCE [LARGE SCALE GENOMIC DNA]</scope>
    <source>
        <strain evidence="4">SF006504</strain>
    </source>
</reference>
<evidence type="ECO:0008006" key="5">
    <source>
        <dbReference type="Google" id="ProtNLM"/>
    </source>
</evidence>
<evidence type="ECO:0000313" key="3">
    <source>
        <dbReference type="EMBL" id="CEL06082.1"/>
    </source>
</evidence>
<sequence>MVSLTSGPIAALSLIFFLLSLAPPSLASWPLAARHDDDGHDHDHDHDHSHSGDHDHSRGGHNSTDDQGIGHGHNSTDHDHSSSGHNSTDNQGAGHEHSMPHGAFNFTPSGIPWPTCPRECCNQFFVFFPEPVNHPLCVSEEFYHNVTQCVAETCTPYEQGAYAVVAEIECPADDSYAGEEVRALLKGFGGDPQVCEGVENRTIVCENETVTVTGEEAAEPTATGMAARVGLERVGTLGLGVVFLGAFGLFL</sequence>
<evidence type="ECO:0000256" key="1">
    <source>
        <dbReference type="SAM" id="MobiDB-lite"/>
    </source>
</evidence>
<name>A0A0U5G273_ASPCI</name>
<feature type="signal peptide" evidence="2">
    <location>
        <begin position="1"/>
        <end position="27"/>
    </location>
</feature>
<gene>
    <name evidence="3" type="ORF">ASPCAL07192</name>
</gene>
<feature type="compositionally biased region" description="Basic and acidic residues" evidence="1">
    <location>
        <begin position="37"/>
        <end position="58"/>
    </location>
</feature>
<dbReference type="EMBL" id="CDMC01000005">
    <property type="protein sequence ID" value="CEL06082.1"/>
    <property type="molecule type" value="Genomic_DNA"/>
</dbReference>
<protein>
    <recommendedName>
        <fullName evidence="5">Extracellular membrane protein CFEM domain-containing protein</fullName>
    </recommendedName>
</protein>
<keyword evidence="2" id="KW-0732">Signal</keyword>
<organism evidence="3 4">
    <name type="scientific">Aspergillus calidoustus</name>
    <dbReference type="NCBI Taxonomy" id="454130"/>
    <lineage>
        <taxon>Eukaryota</taxon>
        <taxon>Fungi</taxon>
        <taxon>Dikarya</taxon>
        <taxon>Ascomycota</taxon>
        <taxon>Pezizomycotina</taxon>
        <taxon>Eurotiomycetes</taxon>
        <taxon>Eurotiomycetidae</taxon>
        <taxon>Eurotiales</taxon>
        <taxon>Aspergillaceae</taxon>
        <taxon>Aspergillus</taxon>
        <taxon>Aspergillus subgen. Nidulantes</taxon>
    </lineage>
</organism>
<accession>A0A0U5G273</accession>
<proteinExistence type="predicted"/>
<evidence type="ECO:0000256" key="2">
    <source>
        <dbReference type="SAM" id="SignalP"/>
    </source>
</evidence>
<dbReference type="OMA" id="FPEPVNH"/>
<evidence type="ECO:0000313" key="4">
    <source>
        <dbReference type="Proteomes" id="UP000054771"/>
    </source>
</evidence>
<dbReference type="OrthoDB" id="5412581at2759"/>
<dbReference type="AlphaFoldDB" id="A0A0U5G273"/>
<keyword evidence="4" id="KW-1185">Reference proteome</keyword>
<feature type="chain" id="PRO_5006857478" description="Extracellular membrane protein CFEM domain-containing protein" evidence="2">
    <location>
        <begin position="28"/>
        <end position="251"/>
    </location>
</feature>